<dbReference type="EMBL" id="GBRH01185451">
    <property type="protein sequence ID" value="JAE12445.1"/>
    <property type="molecule type" value="Transcribed_RNA"/>
</dbReference>
<sequence length="38" mass="4381">MSDAAVVLVYPALERDRVATTRKLTMRRWVGMTSLTWV</sequence>
<name>A0A0A9FHA6_ARUDO</name>
<dbReference type="AlphaFoldDB" id="A0A0A9FHA6"/>
<reference evidence="1" key="2">
    <citation type="journal article" date="2015" name="Data Brief">
        <title>Shoot transcriptome of the giant reed, Arundo donax.</title>
        <authorList>
            <person name="Barrero R.A."/>
            <person name="Guerrero F.D."/>
            <person name="Moolhuijzen P."/>
            <person name="Goolsby J.A."/>
            <person name="Tidwell J."/>
            <person name="Bellgard S.E."/>
            <person name="Bellgard M.I."/>
        </authorList>
    </citation>
    <scope>NUCLEOTIDE SEQUENCE</scope>
    <source>
        <tissue evidence="1">Shoot tissue taken approximately 20 cm above the soil surface</tissue>
    </source>
</reference>
<protein>
    <submittedName>
        <fullName evidence="1">Uncharacterized protein</fullName>
    </submittedName>
</protein>
<organism evidence="1">
    <name type="scientific">Arundo donax</name>
    <name type="common">Giant reed</name>
    <name type="synonym">Donax arundinaceus</name>
    <dbReference type="NCBI Taxonomy" id="35708"/>
    <lineage>
        <taxon>Eukaryota</taxon>
        <taxon>Viridiplantae</taxon>
        <taxon>Streptophyta</taxon>
        <taxon>Embryophyta</taxon>
        <taxon>Tracheophyta</taxon>
        <taxon>Spermatophyta</taxon>
        <taxon>Magnoliopsida</taxon>
        <taxon>Liliopsida</taxon>
        <taxon>Poales</taxon>
        <taxon>Poaceae</taxon>
        <taxon>PACMAD clade</taxon>
        <taxon>Arundinoideae</taxon>
        <taxon>Arundineae</taxon>
        <taxon>Arundo</taxon>
    </lineage>
</organism>
<evidence type="ECO:0000313" key="1">
    <source>
        <dbReference type="EMBL" id="JAE12445.1"/>
    </source>
</evidence>
<proteinExistence type="predicted"/>
<accession>A0A0A9FHA6</accession>
<reference evidence="1" key="1">
    <citation type="submission" date="2014-09" db="EMBL/GenBank/DDBJ databases">
        <authorList>
            <person name="Magalhaes I.L.F."/>
            <person name="Oliveira U."/>
            <person name="Santos F.R."/>
            <person name="Vidigal T.H.D.A."/>
            <person name="Brescovit A.D."/>
            <person name="Santos A.J."/>
        </authorList>
    </citation>
    <scope>NUCLEOTIDE SEQUENCE</scope>
    <source>
        <tissue evidence="1">Shoot tissue taken approximately 20 cm above the soil surface</tissue>
    </source>
</reference>